<keyword evidence="8" id="KW-0520">NAD</keyword>
<evidence type="ECO:0000313" key="12">
    <source>
        <dbReference type="EMBL" id="EGG50945.1"/>
    </source>
</evidence>
<dbReference type="FunFam" id="3.90.79.10:FF:000051">
    <property type="entry name" value="Probable NADH pyrophosphatase"/>
    <property type="match status" value="1"/>
</dbReference>
<dbReference type="AlphaFoldDB" id="F3QXR1"/>
<dbReference type="InterPro" id="IPR020084">
    <property type="entry name" value="NUDIX_hydrolase_CS"/>
</dbReference>
<comment type="cofactor">
    <cofactor evidence="1">
        <name>Mg(2+)</name>
        <dbReference type="ChEBI" id="CHEBI:18420"/>
    </cofactor>
</comment>
<dbReference type="GO" id="GO:0035529">
    <property type="term" value="F:NADH pyrophosphatase activity"/>
    <property type="evidence" value="ECO:0007669"/>
    <property type="project" value="TreeGrafter"/>
</dbReference>
<evidence type="ECO:0000256" key="1">
    <source>
        <dbReference type="ARBA" id="ARBA00001946"/>
    </source>
</evidence>
<dbReference type="PANTHER" id="PTHR42904:SF6">
    <property type="entry name" value="NAD-CAPPED RNA HYDROLASE NUDT12"/>
    <property type="match status" value="1"/>
</dbReference>
<organism evidence="12 13">
    <name type="scientific">Paraprevotella xylaniphila YIT 11841</name>
    <dbReference type="NCBI Taxonomy" id="762982"/>
    <lineage>
        <taxon>Bacteria</taxon>
        <taxon>Pseudomonadati</taxon>
        <taxon>Bacteroidota</taxon>
        <taxon>Bacteroidia</taxon>
        <taxon>Bacteroidales</taxon>
        <taxon>Prevotellaceae</taxon>
        <taxon>Paraprevotella</taxon>
    </lineage>
</organism>
<dbReference type="InterPro" id="IPR000086">
    <property type="entry name" value="NUDIX_hydrolase_dom"/>
</dbReference>
<dbReference type="PRINTS" id="PR00502">
    <property type="entry name" value="NUDIXFAMILY"/>
</dbReference>
<dbReference type="GeneID" id="98396784"/>
<name>F3QXR1_9BACT</name>
<reference evidence="12 13" key="1">
    <citation type="submission" date="2011-02" db="EMBL/GenBank/DDBJ databases">
        <authorList>
            <person name="Weinstock G."/>
            <person name="Sodergren E."/>
            <person name="Clifton S."/>
            <person name="Fulton L."/>
            <person name="Fulton B."/>
            <person name="Courtney L."/>
            <person name="Fronick C."/>
            <person name="Harrison M."/>
            <person name="Strong C."/>
            <person name="Farmer C."/>
            <person name="Delahaunty K."/>
            <person name="Markovic C."/>
            <person name="Hall O."/>
            <person name="Minx P."/>
            <person name="Tomlinson C."/>
            <person name="Mitreva M."/>
            <person name="Hou S."/>
            <person name="Chen J."/>
            <person name="Wollam A."/>
            <person name="Pepin K.H."/>
            <person name="Johnson M."/>
            <person name="Bhonagiri V."/>
            <person name="Zhang X."/>
            <person name="Suruliraj S."/>
            <person name="Warren W."/>
            <person name="Chinwalla A."/>
            <person name="Mardis E.R."/>
            <person name="Wilson R.K."/>
        </authorList>
    </citation>
    <scope>NUCLEOTIDE SEQUENCE [LARGE SCALE GENOMIC DNA]</scope>
    <source>
        <strain evidence="12 13">YIT 11841</strain>
    </source>
</reference>
<evidence type="ECO:0000313" key="13">
    <source>
        <dbReference type="Proteomes" id="UP000005546"/>
    </source>
</evidence>
<proteinExistence type="inferred from homology"/>
<sequence length="274" mass="31011">MIRLMVQVVYDKPVYWFVFCKDELLLQRETEGRCTVPYGAEPPVKLAEWNTVHRLTPLEGRDCRTVSIDMPVVGDERYVMTGLRASYDILPRGLYLKAGKGAEILYWDKNTKFCGVCGAPMKLHTDISKRCTNCGKEVWPQLATAIIVLVRRGDSILLVHAHNLRGKYYGLVAGFVETGETLEECVRRELMEETGVTVKNIRYFGSQPWPYPCGLMIGFYADYVEGDLHLQRSEIAYGGWFSRDKLPDIPGKVSMARMLIDAWLEGRLAEGCGG</sequence>
<evidence type="ECO:0000256" key="9">
    <source>
        <dbReference type="ARBA" id="ARBA00023679"/>
    </source>
</evidence>
<dbReference type="eggNOG" id="COG2816">
    <property type="taxonomic scope" value="Bacteria"/>
</dbReference>
<dbReference type="HOGENOM" id="CLU_037162_0_1_10"/>
<dbReference type="Pfam" id="PF09297">
    <property type="entry name" value="Zn_ribbon_NUD"/>
    <property type="match status" value="1"/>
</dbReference>
<dbReference type="GO" id="GO:0005829">
    <property type="term" value="C:cytosol"/>
    <property type="evidence" value="ECO:0007669"/>
    <property type="project" value="TreeGrafter"/>
</dbReference>
<comment type="caution">
    <text evidence="12">The sequence shown here is derived from an EMBL/GenBank/DDBJ whole genome shotgun (WGS) entry which is preliminary data.</text>
</comment>
<dbReference type="GO" id="GO:0019677">
    <property type="term" value="P:NAD+ catabolic process"/>
    <property type="evidence" value="ECO:0007669"/>
    <property type="project" value="TreeGrafter"/>
</dbReference>
<keyword evidence="6 10" id="KW-0378">Hydrolase</keyword>
<evidence type="ECO:0000259" key="11">
    <source>
        <dbReference type="PROSITE" id="PS51462"/>
    </source>
</evidence>
<dbReference type="InterPro" id="IPR015375">
    <property type="entry name" value="NADH_PPase-like_N"/>
</dbReference>
<dbReference type="PANTHER" id="PTHR42904">
    <property type="entry name" value="NUDIX HYDROLASE, NUDC SUBFAMILY"/>
    <property type="match status" value="1"/>
</dbReference>
<dbReference type="PROSITE" id="PS00893">
    <property type="entry name" value="NUDIX_BOX"/>
    <property type="match status" value="1"/>
</dbReference>
<dbReference type="InterPro" id="IPR050241">
    <property type="entry name" value="NAD-cap_RNA_hydrolase_NudC"/>
</dbReference>
<dbReference type="GO" id="GO:0006742">
    <property type="term" value="P:NADP+ catabolic process"/>
    <property type="evidence" value="ECO:0007669"/>
    <property type="project" value="TreeGrafter"/>
</dbReference>
<evidence type="ECO:0000256" key="4">
    <source>
        <dbReference type="ARBA" id="ARBA00012381"/>
    </source>
</evidence>
<dbReference type="EMBL" id="AFBR01000090">
    <property type="protein sequence ID" value="EGG50945.1"/>
    <property type="molecule type" value="Genomic_DNA"/>
</dbReference>
<gene>
    <name evidence="12" type="ORF">HMPREF9442_03000</name>
</gene>
<dbReference type="NCBIfam" id="NF001299">
    <property type="entry name" value="PRK00241.1"/>
    <property type="match status" value="1"/>
</dbReference>
<comment type="similarity">
    <text evidence="3">Belongs to the Nudix hydrolase family. NudC subfamily.</text>
</comment>
<dbReference type="RefSeq" id="WP_008629470.1">
    <property type="nucleotide sequence ID" value="NZ_GL883885.1"/>
</dbReference>
<dbReference type="GO" id="GO:0046872">
    <property type="term" value="F:metal ion binding"/>
    <property type="evidence" value="ECO:0007669"/>
    <property type="project" value="UniProtKB-KW"/>
</dbReference>
<evidence type="ECO:0000256" key="5">
    <source>
        <dbReference type="ARBA" id="ARBA00022723"/>
    </source>
</evidence>
<protein>
    <recommendedName>
        <fullName evidence="4">NAD(+) diphosphatase</fullName>
        <ecNumber evidence="4">3.6.1.22</ecNumber>
    </recommendedName>
</protein>
<evidence type="ECO:0000256" key="10">
    <source>
        <dbReference type="RuleBase" id="RU003476"/>
    </source>
</evidence>
<evidence type="ECO:0000256" key="7">
    <source>
        <dbReference type="ARBA" id="ARBA00022842"/>
    </source>
</evidence>
<evidence type="ECO:0000256" key="3">
    <source>
        <dbReference type="ARBA" id="ARBA00009595"/>
    </source>
</evidence>
<accession>F3QXR1</accession>
<dbReference type="PROSITE" id="PS51462">
    <property type="entry name" value="NUDIX"/>
    <property type="match status" value="1"/>
</dbReference>
<keyword evidence="5" id="KW-0479">Metal-binding</keyword>
<dbReference type="InterPro" id="IPR049734">
    <property type="entry name" value="NudC-like_C"/>
</dbReference>
<feature type="domain" description="Nudix hydrolase" evidence="11">
    <location>
        <begin position="139"/>
        <end position="266"/>
    </location>
</feature>
<dbReference type="STRING" id="762982.HMPREF9442_03000"/>
<dbReference type="InterPro" id="IPR015797">
    <property type="entry name" value="NUDIX_hydrolase-like_dom_sf"/>
</dbReference>
<dbReference type="Proteomes" id="UP000005546">
    <property type="component" value="Unassembled WGS sequence"/>
</dbReference>
<dbReference type="InterPro" id="IPR020476">
    <property type="entry name" value="Nudix_hydrolase"/>
</dbReference>
<keyword evidence="13" id="KW-1185">Reference proteome</keyword>
<comment type="catalytic activity">
    <reaction evidence="9">
        <text>a 5'-end NAD(+)-phospho-ribonucleoside in mRNA + H2O = a 5'-end phospho-adenosine-phospho-ribonucleoside in mRNA + beta-nicotinamide D-ribonucleotide + 2 H(+)</text>
        <dbReference type="Rhea" id="RHEA:60876"/>
        <dbReference type="Rhea" id="RHEA-COMP:15698"/>
        <dbReference type="Rhea" id="RHEA-COMP:15719"/>
        <dbReference type="ChEBI" id="CHEBI:14649"/>
        <dbReference type="ChEBI" id="CHEBI:15377"/>
        <dbReference type="ChEBI" id="CHEBI:15378"/>
        <dbReference type="ChEBI" id="CHEBI:144029"/>
        <dbReference type="ChEBI" id="CHEBI:144051"/>
    </reaction>
    <physiologicalReaction direction="left-to-right" evidence="9">
        <dbReference type="Rhea" id="RHEA:60877"/>
    </physiologicalReaction>
</comment>
<dbReference type="CDD" id="cd03429">
    <property type="entry name" value="NUDIX_NADH_pyrophosphatase_Nudt13"/>
    <property type="match status" value="1"/>
</dbReference>
<dbReference type="Gene3D" id="3.90.79.20">
    <property type="match status" value="1"/>
</dbReference>
<evidence type="ECO:0000256" key="6">
    <source>
        <dbReference type="ARBA" id="ARBA00022801"/>
    </source>
</evidence>
<evidence type="ECO:0000256" key="8">
    <source>
        <dbReference type="ARBA" id="ARBA00023027"/>
    </source>
</evidence>
<dbReference type="EC" id="3.6.1.22" evidence="4"/>
<dbReference type="InterPro" id="IPR015376">
    <property type="entry name" value="Znr_NADH_PPase"/>
</dbReference>
<dbReference type="Pfam" id="PF09296">
    <property type="entry name" value="NUDIX-like"/>
    <property type="match status" value="1"/>
</dbReference>
<dbReference type="SUPFAM" id="SSF55811">
    <property type="entry name" value="Nudix"/>
    <property type="match status" value="2"/>
</dbReference>
<comment type="cofactor">
    <cofactor evidence="2">
        <name>Zn(2+)</name>
        <dbReference type="ChEBI" id="CHEBI:29105"/>
    </cofactor>
</comment>
<keyword evidence="7" id="KW-0460">Magnesium</keyword>
<dbReference type="OrthoDB" id="9787476at2"/>
<evidence type="ECO:0000256" key="2">
    <source>
        <dbReference type="ARBA" id="ARBA00001947"/>
    </source>
</evidence>
<dbReference type="Gene3D" id="3.90.79.10">
    <property type="entry name" value="Nucleoside Triphosphate Pyrophosphohydrolase"/>
    <property type="match status" value="1"/>
</dbReference>
<dbReference type="Pfam" id="PF00293">
    <property type="entry name" value="NUDIX"/>
    <property type="match status" value="1"/>
</dbReference>